<feature type="transmembrane region" description="Helical" evidence="1">
    <location>
        <begin position="127"/>
        <end position="149"/>
    </location>
</feature>
<keyword evidence="1" id="KW-0472">Membrane</keyword>
<accession>A0A255HAE2</accession>
<dbReference type="AlphaFoldDB" id="A0A255HAE2"/>
<proteinExistence type="predicted"/>
<name>A0A255HAE2_9ACTN</name>
<feature type="transmembrane region" description="Helical" evidence="1">
    <location>
        <begin position="103"/>
        <end position="120"/>
    </location>
</feature>
<dbReference type="PANTHER" id="PTHR30487:SF0">
    <property type="entry name" value="PREPILIN LEADER PEPTIDASE_N-METHYLTRANSFERASE-RELATED"/>
    <property type="match status" value="1"/>
</dbReference>
<evidence type="ECO:0000313" key="3">
    <source>
        <dbReference type="Proteomes" id="UP000216311"/>
    </source>
</evidence>
<dbReference type="Proteomes" id="UP000216311">
    <property type="component" value="Unassembled WGS sequence"/>
</dbReference>
<protein>
    <submittedName>
        <fullName evidence="2">Uncharacterized protein</fullName>
    </submittedName>
</protein>
<dbReference type="EMBL" id="NMVQ01000002">
    <property type="protein sequence ID" value="OYO24609.1"/>
    <property type="molecule type" value="Genomic_DNA"/>
</dbReference>
<keyword evidence="1" id="KW-1133">Transmembrane helix</keyword>
<dbReference type="GO" id="GO:0005886">
    <property type="term" value="C:plasma membrane"/>
    <property type="evidence" value="ECO:0007669"/>
    <property type="project" value="TreeGrafter"/>
</dbReference>
<evidence type="ECO:0000313" key="2">
    <source>
        <dbReference type="EMBL" id="OYO24609.1"/>
    </source>
</evidence>
<dbReference type="RefSeq" id="WP_094362599.1">
    <property type="nucleotide sequence ID" value="NZ_NMVQ01000002.1"/>
</dbReference>
<organism evidence="2 3">
    <name type="scientific">Enemella dayhoffiae</name>
    <dbReference type="NCBI Taxonomy" id="2016507"/>
    <lineage>
        <taxon>Bacteria</taxon>
        <taxon>Bacillati</taxon>
        <taxon>Actinomycetota</taxon>
        <taxon>Actinomycetes</taxon>
        <taxon>Propionibacteriales</taxon>
        <taxon>Propionibacteriaceae</taxon>
        <taxon>Enemella</taxon>
    </lineage>
</organism>
<dbReference type="PANTHER" id="PTHR30487">
    <property type="entry name" value="TYPE 4 PREPILIN-LIKE PROTEINS LEADER PEPTIDE-PROCESSING ENZYME"/>
    <property type="match status" value="1"/>
</dbReference>
<dbReference type="GO" id="GO:0004190">
    <property type="term" value="F:aspartic-type endopeptidase activity"/>
    <property type="evidence" value="ECO:0007669"/>
    <property type="project" value="TreeGrafter"/>
</dbReference>
<evidence type="ECO:0000256" key="1">
    <source>
        <dbReference type="SAM" id="Phobius"/>
    </source>
</evidence>
<gene>
    <name evidence="2" type="ORF">CGZ93_02595</name>
</gene>
<keyword evidence="3" id="KW-1185">Reference proteome</keyword>
<feature type="transmembrane region" description="Helical" evidence="1">
    <location>
        <begin position="155"/>
        <end position="184"/>
    </location>
</feature>
<feature type="transmembrane region" description="Helical" evidence="1">
    <location>
        <begin position="75"/>
        <end position="97"/>
    </location>
</feature>
<dbReference type="InterPro" id="IPR050882">
    <property type="entry name" value="Prepilin_peptidase/N-MTase"/>
</dbReference>
<sequence length="217" mass="22613">MWVPLALSLLLGLATALLTIPLLRRVPEPTDVPATERPEYARLATGGFAAAVGVCTTAATALVTLRLPATVWPVWLGLLGLGSLLICIDAATTWLPLWLTRPLWLVTALGGLAVTGLAGWRSGLRLLLGALACLAFWWLVWRVVGGIGFGDVRLAPVLGACAAAAGWGVLFWSVLLGTLAGALFGLARAALGRRGLFPYGPPLLMGQLVAVAWFGSG</sequence>
<feature type="transmembrane region" description="Helical" evidence="1">
    <location>
        <begin position="196"/>
        <end position="215"/>
    </location>
</feature>
<reference evidence="2 3" key="1">
    <citation type="submission" date="2017-07" db="EMBL/GenBank/DDBJ databases">
        <title>Draft whole genome sequences of clinical Proprionibacteriaceae strains.</title>
        <authorList>
            <person name="Bernier A.-M."/>
            <person name="Bernard K."/>
            <person name="Domingo M.-C."/>
        </authorList>
    </citation>
    <scope>NUCLEOTIDE SEQUENCE [LARGE SCALE GENOMIC DNA]</scope>
    <source>
        <strain evidence="2 3">NML 130396</strain>
    </source>
</reference>
<comment type="caution">
    <text evidence="2">The sequence shown here is derived from an EMBL/GenBank/DDBJ whole genome shotgun (WGS) entry which is preliminary data.</text>
</comment>
<dbReference type="GO" id="GO:0006465">
    <property type="term" value="P:signal peptide processing"/>
    <property type="evidence" value="ECO:0007669"/>
    <property type="project" value="TreeGrafter"/>
</dbReference>
<keyword evidence="1" id="KW-0812">Transmembrane</keyword>
<feature type="transmembrane region" description="Helical" evidence="1">
    <location>
        <begin position="41"/>
        <end position="63"/>
    </location>
</feature>